<name>A0AAQ4E2F7_AMBAM</name>
<keyword evidence="3" id="KW-1185">Reference proteome</keyword>
<reference evidence="2 3" key="1">
    <citation type="journal article" date="2023" name="Arcadia Sci">
        <title>De novo assembly of a long-read Amblyomma americanum tick genome.</title>
        <authorList>
            <person name="Chou S."/>
            <person name="Poskanzer K.E."/>
            <person name="Rollins M."/>
            <person name="Thuy-Boun P.S."/>
        </authorList>
    </citation>
    <scope>NUCLEOTIDE SEQUENCE [LARGE SCALE GENOMIC DNA]</scope>
    <source>
        <strain evidence="2">F_SG_1</strain>
        <tissue evidence="2">Salivary glands</tissue>
    </source>
</reference>
<proteinExistence type="predicted"/>
<comment type="caution">
    <text evidence="2">The sequence shown here is derived from an EMBL/GenBank/DDBJ whole genome shotgun (WGS) entry which is preliminary data.</text>
</comment>
<keyword evidence="1" id="KW-0812">Transmembrane</keyword>
<evidence type="ECO:0000256" key="1">
    <source>
        <dbReference type="SAM" id="Phobius"/>
    </source>
</evidence>
<protein>
    <submittedName>
        <fullName evidence="2">Uncharacterized protein</fullName>
    </submittedName>
</protein>
<feature type="transmembrane region" description="Helical" evidence="1">
    <location>
        <begin position="51"/>
        <end position="70"/>
    </location>
</feature>
<keyword evidence="1" id="KW-1133">Transmembrane helix</keyword>
<sequence length="108" mass="12932">MRSHVTELEVEVGNRKEEDGRFSKRHAIASAERNRGLRRRPNRLVRDRHRFVEFFLEVLWELLVILYQEYMFETYVTVLQQSDWFPDSPLMQIVLVVVPFALSLVVVQ</sequence>
<accession>A0AAQ4E2F7</accession>
<keyword evidence="1" id="KW-0472">Membrane</keyword>
<gene>
    <name evidence="2" type="ORF">V5799_014637</name>
</gene>
<organism evidence="2 3">
    <name type="scientific">Amblyomma americanum</name>
    <name type="common">Lone star tick</name>
    <dbReference type="NCBI Taxonomy" id="6943"/>
    <lineage>
        <taxon>Eukaryota</taxon>
        <taxon>Metazoa</taxon>
        <taxon>Ecdysozoa</taxon>
        <taxon>Arthropoda</taxon>
        <taxon>Chelicerata</taxon>
        <taxon>Arachnida</taxon>
        <taxon>Acari</taxon>
        <taxon>Parasitiformes</taxon>
        <taxon>Ixodida</taxon>
        <taxon>Ixodoidea</taxon>
        <taxon>Ixodidae</taxon>
        <taxon>Amblyomminae</taxon>
        <taxon>Amblyomma</taxon>
    </lineage>
</organism>
<dbReference type="EMBL" id="JARKHS020023308">
    <property type="protein sequence ID" value="KAK8768897.1"/>
    <property type="molecule type" value="Genomic_DNA"/>
</dbReference>
<dbReference type="Proteomes" id="UP001321473">
    <property type="component" value="Unassembled WGS sequence"/>
</dbReference>
<dbReference type="AlphaFoldDB" id="A0AAQ4E2F7"/>
<evidence type="ECO:0000313" key="3">
    <source>
        <dbReference type="Proteomes" id="UP001321473"/>
    </source>
</evidence>
<feature type="transmembrane region" description="Helical" evidence="1">
    <location>
        <begin position="90"/>
        <end position="107"/>
    </location>
</feature>
<evidence type="ECO:0000313" key="2">
    <source>
        <dbReference type="EMBL" id="KAK8768897.1"/>
    </source>
</evidence>